<organism evidence="1 2">
    <name type="scientific">Entomophthora muscae</name>
    <dbReference type="NCBI Taxonomy" id="34485"/>
    <lineage>
        <taxon>Eukaryota</taxon>
        <taxon>Fungi</taxon>
        <taxon>Fungi incertae sedis</taxon>
        <taxon>Zoopagomycota</taxon>
        <taxon>Entomophthoromycotina</taxon>
        <taxon>Entomophthoromycetes</taxon>
        <taxon>Entomophthorales</taxon>
        <taxon>Entomophthoraceae</taxon>
        <taxon>Entomophthora</taxon>
    </lineage>
</organism>
<name>A0ACC2SS51_9FUNG</name>
<keyword evidence="1" id="KW-0645">Protease</keyword>
<comment type="caution">
    <text evidence="1">The sequence shown here is derived from an EMBL/GenBank/DDBJ whole genome shotgun (WGS) entry which is preliminary data.</text>
</comment>
<sequence length="199" mass="23102">MLVMGNFDQTTATRIFDATTLIPKSVTHEELPKIQVPRGDFVMQVLLPNEHQLNSAIAVYLETYNTLDYTALTISKLLEWMLDNFAFNYLRKEKNLGYHVDAKTLDFGTHGGIVIRVQSHLAPVLLEPHIETMLKYFITHVCAMPPNDLQTQINSYLTSLTRRRKDFLHHVAYYWDAILTRRYDFNKGNLKKQLTLTSR</sequence>
<gene>
    <name evidence="1" type="primary">STE23_46</name>
    <name evidence="1" type="ORF">DSO57_1022911</name>
</gene>
<accession>A0ACC2SS51</accession>
<keyword evidence="2" id="KW-1185">Reference proteome</keyword>
<keyword evidence="1" id="KW-0378">Hydrolase</keyword>
<reference evidence="1" key="1">
    <citation type="submission" date="2022-04" db="EMBL/GenBank/DDBJ databases">
        <title>Genome of the entomopathogenic fungus Entomophthora muscae.</title>
        <authorList>
            <person name="Elya C."/>
            <person name="Lovett B.R."/>
            <person name="Lee E."/>
            <person name="Macias A.M."/>
            <person name="Hajek A.E."/>
            <person name="De Bivort B.L."/>
            <person name="Kasson M.T."/>
            <person name="De Fine Licht H.H."/>
            <person name="Stajich J.E."/>
        </authorList>
    </citation>
    <scope>NUCLEOTIDE SEQUENCE</scope>
    <source>
        <strain evidence="1">Berkeley</strain>
    </source>
</reference>
<keyword evidence="1" id="KW-0482">Metalloprotease</keyword>
<evidence type="ECO:0000313" key="1">
    <source>
        <dbReference type="EMBL" id="KAJ9065135.1"/>
    </source>
</evidence>
<dbReference type="EMBL" id="QTSX02004377">
    <property type="protein sequence ID" value="KAJ9065135.1"/>
    <property type="molecule type" value="Genomic_DNA"/>
</dbReference>
<dbReference type="Proteomes" id="UP001165960">
    <property type="component" value="Unassembled WGS sequence"/>
</dbReference>
<dbReference type="EC" id="3.4.24.56" evidence="1"/>
<evidence type="ECO:0000313" key="2">
    <source>
        <dbReference type="Proteomes" id="UP001165960"/>
    </source>
</evidence>
<protein>
    <submittedName>
        <fullName evidence="1">Metalloprotease</fullName>
        <ecNumber evidence="1">3.4.24.56</ecNumber>
    </submittedName>
</protein>
<proteinExistence type="predicted"/>